<evidence type="ECO:0000256" key="1">
    <source>
        <dbReference type="ARBA" id="ARBA00005191"/>
    </source>
</evidence>
<dbReference type="GO" id="GO:0005975">
    <property type="term" value="P:carbohydrate metabolic process"/>
    <property type="evidence" value="ECO:0007669"/>
    <property type="project" value="InterPro"/>
</dbReference>
<proteinExistence type="predicted"/>
<keyword evidence="2" id="KW-0808">Transferase</keyword>
<dbReference type="PANTHER" id="PTHR32502">
    <property type="entry name" value="N-ACETYLGALACTOSAMINE PERMEASE II COMPONENT-RELATED"/>
    <property type="match status" value="1"/>
</dbReference>
<dbReference type="PIRSF" id="PIRSF009264">
    <property type="entry name" value="TagBP_ald_AgaZ"/>
    <property type="match status" value="1"/>
</dbReference>
<keyword evidence="2" id="KW-0418">Kinase</keyword>
<dbReference type="KEGG" id="daq:DAQ1742_00322"/>
<comment type="pathway">
    <text evidence="1">Carbohydrate metabolism; D-tagatose 6-phosphate degradation; D-glyceraldehyde 3-phosphate and glycerone phosphate from D-tagatose 6-phosphate: step 2/2.</text>
</comment>
<dbReference type="UniPathway" id="UPA00704">
    <property type="reaction ID" value="UER00716"/>
</dbReference>
<evidence type="ECO:0000313" key="2">
    <source>
        <dbReference type="EMBL" id="SLM61430.1"/>
    </source>
</evidence>
<dbReference type="InterPro" id="IPR012062">
    <property type="entry name" value="GatZ/KbaZ-like"/>
</dbReference>
<accession>A0A375A5W1</accession>
<dbReference type="Gene3D" id="1.10.400.20">
    <property type="entry name" value="putative tagatose 6-phosphate kinase domain like"/>
    <property type="match status" value="1"/>
</dbReference>
<dbReference type="GO" id="GO:0009024">
    <property type="term" value="F:tagatose-6-phosphate kinase activity"/>
    <property type="evidence" value="ECO:0007669"/>
    <property type="project" value="UniProtKB-EC"/>
</dbReference>
<dbReference type="Gene3D" id="3.20.20.70">
    <property type="entry name" value="Aldolase class I"/>
    <property type="match status" value="1"/>
</dbReference>
<dbReference type="NCBIfam" id="NF012002">
    <property type="entry name" value="PRK15458.1"/>
    <property type="match status" value="1"/>
</dbReference>
<dbReference type="Pfam" id="PF08013">
    <property type="entry name" value="GatZ_KbaZ-like"/>
    <property type="match status" value="1"/>
</dbReference>
<dbReference type="NCBIfam" id="TIGR02810">
    <property type="entry name" value="agaZ_gatZ"/>
    <property type="match status" value="1"/>
</dbReference>
<dbReference type="GO" id="GO:0009401">
    <property type="term" value="P:phosphoenolpyruvate-dependent sugar phosphotransferase system"/>
    <property type="evidence" value="ECO:0007669"/>
    <property type="project" value="TreeGrafter"/>
</dbReference>
<dbReference type="GO" id="GO:0005886">
    <property type="term" value="C:plasma membrane"/>
    <property type="evidence" value="ECO:0007669"/>
    <property type="project" value="TreeGrafter"/>
</dbReference>
<dbReference type="SUPFAM" id="SSF51569">
    <property type="entry name" value="Aldolase"/>
    <property type="match status" value="1"/>
</dbReference>
<reference evidence="2 3" key="1">
    <citation type="submission" date="2016-09" db="EMBL/GenBank/DDBJ databases">
        <authorList>
            <person name="Reverchon S."/>
            <person name="Nasser W."/>
            <person name="Leonard S."/>
            <person name="Brochier C."/>
            <person name="Duprey A."/>
        </authorList>
    </citation>
    <scope>NUCLEOTIDE SEQUENCE [LARGE SCALE GENOMIC DNA]</scope>
    <source>
        <strain evidence="2 3">174/2</strain>
    </source>
</reference>
<keyword evidence="3" id="KW-1185">Reference proteome</keyword>
<gene>
    <name evidence="2" type="primary">agaZ</name>
    <name evidence="2" type="synonym">kbaZ</name>
    <name evidence="2" type="ORF">DAQ1742_00322</name>
</gene>
<dbReference type="EC" id="2.7.1.144" evidence="2"/>
<name>A0A375A5W1_9GAMM</name>
<dbReference type="InterPro" id="IPR013785">
    <property type="entry name" value="Aldolase_TIM"/>
</dbReference>
<organism evidence="2 3">
    <name type="scientific">Dickeya aquatica</name>
    <dbReference type="NCBI Taxonomy" id="1401087"/>
    <lineage>
        <taxon>Bacteria</taxon>
        <taxon>Pseudomonadati</taxon>
        <taxon>Pseudomonadota</taxon>
        <taxon>Gammaproteobacteria</taxon>
        <taxon>Enterobacterales</taxon>
        <taxon>Pectobacteriaceae</taxon>
        <taxon>Dickeya</taxon>
    </lineage>
</organism>
<evidence type="ECO:0000313" key="3">
    <source>
        <dbReference type="Proteomes" id="UP000294820"/>
    </source>
</evidence>
<protein>
    <submittedName>
        <fullName evidence="2">Tagatose-6-phosphate kinase AgaZ</fullName>
        <ecNumber evidence="2">2.7.1.144</ecNumber>
    </submittedName>
</protein>
<dbReference type="Proteomes" id="UP000294820">
    <property type="component" value="Chromosome 1"/>
</dbReference>
<dbReference type="PANTHER" id="PTHR32502:SF2">
    <property type="entry name" value="D-TAGATOSE-1,6-BISPHOSPHATE ALDOLASE SUBUNIT KBAZ"/>
    <property type="match status" value="1"/>
</dbReference>
<dbReference type="InterPro" id="IPR050303">
    <property type="entry name" value="GatZ_KbaZ_carbometab"/>
</dbReference>
<sequence>MVLKGIETISMNKRHKGSEMKLMKSLIERHKQGESIGIYAVCSAHPLVLEAAFRLAAQRNELLLVEATSNQVDQFGGYTGMTPADFRDRLYQLAAECHFPVHRLILGGDHLGPNRWQGEPAELAMAHAEELIASYVRAGFKKIHLDCSMSCQGDPLPLTDEWVAERAARLARVAEQTCQAEFGCCDLLYVIGTEVPVPGGAHEALAEVAVTTPQAAHHTLEAHRQAFIHAGLDAIWPRVIALVVQPGVEFDHTHVVDYQPEKAARLSAALDEYPHMVFEAHSTDYQTPQAYRQLVCDHFAILKVGPALTFALREALFALAAIEEELVVARSCSGLRQVMEEAMLDRPEFWRSHYQGSANSCRLARGYSYSDRIRYYWPDARAEACYARLLNNLAAAPIPLPLLSQHLPLQYHKVRQGRLSATSHDLILDQVQEVLRHYACACSPQLDPVV</sequence>
<dbReference type="AlphaFoldDB" id="A0A375A5W1"/>
<dbReference type="GO" id="GO:2001059">
    <property type="term" value="P:D-tagatose 6-phosphate catabolic process"/>
    <property type="evidence" value="ECO:0007669"/>
    <property type="project" value="UniProtKB-UniPathway"/>
</dbReference>
<dbReference type="EMBL" id="LT615367">
    <property type="protein sequence ID" value="SLM61430.1"/>
    <property type="molecule type" value="Genomic_DNA"/>
</dbReference>